<dbReference type="PATRIC" id="fig|1391654.3.peg.7145"/>
<keyword evidence="3" id="KW-1185">Reference proteome</keyword>
<proteinExistence type="predicted"/>
<dbReference type="InterPro" id="IPR036280">
    <property type="entry name" value="Multihaem_cyt_sf"/>
</dbReference>
<dbReference type="KEGG" id="llu:AKJ09_07040"/>
<dbReference type="EMBL" id="CP012333">
    <property type="protein sequence ID" value="AKV00377.1"/>
    <property type="molecule type" value="Genomic_DNA"/>
</dbReference>
<evidence type="ECO:0000313" key="2">
    <source>
        <dbReference type="EMBL" id="AKV00377.1"/>
    </source>
</evidence>
<keyword evidence="1" id="KW-0732">Signal</keyword>
<organism evidence="2 3">
    <name type="scientific">Labilithrix luteola</name>
    <dbReference type="NCBI Taxonomy" id="1391654"/>
    <lineage>
        <taxon>Bacteria</taxon>
        <taxon>Pseudomonadati</taxon>
        <taxon>Myxococcota</taxon>
        <taxon>Polyangia</taxon>
        <taxon>Polyangiales</taxon>
        <taxon>Labilitrichaceae</taxon>
        <taxon>Labilithrix</taxon>
    </lineage>
</organism>
<name>A0A0K1Q409_9BACT</name>
<evidence type="ECO:0000313" key="3">
    <source>
        <dbReference type="Proteomes" id="UP000064967"/>
    </source>
</evidence>
<dbReference type="Gene3D" id="1.10.780.10">
    <property type="entry name" value="Hydroxylamine Oxidoreductase, Chain A, domain 1"/>
    <property type="match status" value="1"/>
</dbReference>
<dbReference type="OrthoDB" id="9814800at2"/>
<accession>A0A0K1Q409</accession>
<evidence type="ECO:0000256" key="1">
    <source>
        <dbReference type="ARBA" id="ARBA00022729"/>
    </source>
</evidence>
<dbReference type="InterPro" id="IPR051829">
    <property type="entry name" value="Multiheme_Cytochr_ET"/>
</dbReference>
<protein>
    <submittedName>
        <fullName evidence="2">Hydroxylamine oxidoreductase</fullName>
    </submittedName>
</protein>
<dbReference type="AlphaFoldDB" id="A0A0K1Q409"/>
<dbReference type="STRING" id="1391654.AKJ09_07040"/>
<reference evidence="2 3" key="1">
    <citation type="submission" date="2015-08" db="EMBL/GenBank/DDBJ databases">
        <authorList>
            <person name="Babu N.S."/>
            <person name="Beckwith C.J."/>
            <person name="Beseler K.G."/>
            <person name="Brison A."/>
            <person name="Carone J.V."/>
            <person name="Caskin T.P."/>
            <person name="Diamond M."/>
            <person name="Durham M.E."/>
            <person name="Foxe J.M."/>
            <person name="Go M."/>
            <person name="Henderson B.A."/>
            <person name="Jones I.B."/>
            <person name="McGettigan J.A."/>
            <person name="Micheletti S.J."/>
            <person name="Nasrallah M.E."/>
            <person name="Ortiz D."/>
            <person name="Piller C.R."/>
            <person name="Privatt S.R."/>
            <person name="Schneider S.L."/>
            <person name="Sharp S."/>
            <person name="Smith T.C."/>
            <person name="Stanton J.D."/>
            <person name="Ullery H.E."/>
            <person name="Wilson R.J."/>
            <person name="Serrano M.G."/>
            <person name="Buck G."/>
            <person name="Lee V."/>
            <person name="Wang Y."/>
            <person name="Carvalho R."/>
            <person name="Voegtly L."/>
            <person name="Shi R."/>
            <person name="Duckworth R."/>
            <person name="Johnson A."/>
            <person name="Loviza R."/>
            <person name="Walstead R."/>
            <person name="Shah Z."/>
            <person name="Kiflezghi M."/>
            <person name="Wade K."/>
            <person name="Ball S.L."/>
            <person name="Bradley K.W."/>
            <person name="Asai D.J."/>
            <person name="Bowman C.A."/>
            <person name="Russell D.A."/>
            <person name="Pope W.H."/>
            <person name="Jacobs-Sera D."/>
            <person name="Hendrix R.W."/>
            <person name="Hatfull G.F."/>
        </authorList>
    </citation>
    <scope>NUCLEOTIDE SEQUENCE [LARGE SCALE GENOMIC DNA]</scope>
    <source>
        <strain evidence="2 3">DSM 27648</strain>
    </source>
</reference>
<dbReference type="SUPFAM" id="SSF48695">
    <property type="entry name" value="Multiheme cytochromes"/>
    <property type="match status" value="1"/>
</dbReference>
<dbReference type="RefSeq" id="WP_146651678.1">
    <property type="nucleotide sequence ID" value="NZ_CP012333.1"/>
</dbReference>
<dbReference type="Gene3D" id="1.20.850.10">
    <property type="entry name" value="Hydroxylamine Oxidoreductase, Chain A, domain 2"/>
    <property type="match status" value="1"/>
</dbReference>
<sequence>MSYRAIFASVVIASALVVSAFLIHRARPEVERNQPTAALVKASGKCAECHRHETSAIIDQFERSRHAEKGVNCLDCHKPQEGQPSMEHRGFTIAKALTAKNCAQCHATEYEQFARSRHAAPAWASVNGAKDMTPEQRALGEKYHPTWVDRAPMIVGQLEGASAVESGCNACHAIGKPNADGSFGTCTNCHARHAASVALAREPTTCGQCHMGPDHSQVEIYGESKHGALFASQHERFNLAADPKKLTTADMSVPTCATCHMSGLEGMKVTHDTTERLSYFLFAPVSTKRPAGDRGKAEMQEVCLKCHTRPRVDDFYAKAEKVLLDTNDKVKVAMDVVASMRAEGLLTPKPFDEPAEYTEFDLWHYYGRTAKHGAYMGGADFVQWHGNYELMKLKLELDHQAAELREKKAKP</sequence>
<dbReference type="PANTHER" id="PTHR35038">
    <property type="entry name" value="DISSIMILATORY SULFITE REDUCTASE SIRA"/>
    <property type="match status" value="1"/>
</dbReference>
<dbReference type="Proteomes" id="UP000064967">
    <property type="component" value="Chromosome"/>
</dbReference>
<gene>
    <name evidence="2" type="ORF">AKJ09_07040</name>
</gene>
<dbReference type="Pfam" id="PF13447">
    <property type="entry name" value="Multi-haem_cyto"/>
    <property type="match status" value="1"/>
</dbReference>